<evidence type="ECO:0000259" key="2">
    <source>
        <dbReference type="Pfam" id="PF25273"/>
    </source>
</evidence>
<feature type="region of interest" description="Disordered" evidence="1">
    <location>
        <begin position="71"/>
        <end position="142"/>
    </location>
</feature>
<reference evidence="3" key="2">
    <citation type="submission" date="2022-10" db="EMBL/GenBank/DDBJ databases">
        <authorList>
            <consortium name="ENA_rothamsted_submissions"/>
            <consortium name="culmorum"/>
            <person name="King R."/>
        </authorList>
    </citation>
    <scope>NUCLEOTIDE SEQUENCE</scope>
</reference>
<dbReference type="Proteomes" id="UP001153737">
    <property type="component" value="Chromosome 1"/>
</dbReference>
<dbReference type="OrthoDB" id="434783at2759"/>
<feature type="compositionally biased region" description="Acidic residues" evidence="1">
    <location>
        <begin position="71"/>
        <end position="95"/>
    </location>
</feature>
<feature type="domain" description="DUF7869" evidence="2">
    <location>
        <begin position="446"/>
        <end position="607"/>
    </location>
</feature>
<keyword evidence="4" id="KW-1185">Reference proteome</keyword>
<evidence type="ECO:0000256" key="1">
    <source>
        <dbReference type="SAM" id="MobiDB-lite"/>
    </source>
</evidence>
<evidence type="ECO:0000313" key="3">
    <source>
        <dbReference type="EMBL" id="CAG9813604.1"/>
    </source>
</evidence>
<gene>
    <name evidence="3" type="ORF">PHAECO_LOCUS868</name>
</gene>
<reference evidence="3" key="1">
    <citation type="submission" date="2022-01" db="EMBL/GenBank/DDBJ databases">
        <authorList>
            <person name="King R."/>
        </authorList>
    </citation>
    <scope>NUCLEOTIDE SEQUENCE</scope>
</reference>
<dbReference type="AlphaFoldDB" id="A0A9N9SBM8"/>
<sequence>MNPENSNTRGKKILGMLGIRKDTASGKIASDASVIHDVIERIISNVEANIQKGQLKEVDRDFCVEMEVDRAEEEIDRENEEETNSESEPFSDDSIIDPNYEAESTTTTDNEQEAPSQDEEEVIVTKKKTTKRKKDPQEWKRNKTKLLRNSGQAYVTLKKRHIVEPRQMKPPCGDNCKLKCSVKFSDEERTAIFRKYWDLADIVKQRTFIVTLMHEILRDDNNSISRNGRNKRTNNNIFYLFKDNQKLRVCKVFFISTLGITTRCIRSVISKRKEGHFEDKRGRHGNQKQIPDLKDDIRNHISSIPKIDSHYTRAHSEKQYIEGGKTLTDLYRDYKNLCEQAGKSVASLTTYRDIFYYEFNLAFFVPKKDQCQKCVSYENVDVDEKQRMEEDFLLHQREKTLSRKEKEADKKKCSENYRVSCFDLQATLPTPKGDVSSFYYKSKLSTYNFTVCGLTQKGQGPVTCFMWHEGQGKRGANEIGSCLIKYLQQQSETYDGNDLDIVFYSDNCSGQQKNKFVLAAYFYSVAKYNIKSITHKYLVTGHTQNEGDNVHSVIEKNIKRALKSGPIYTPDHYMMLVKGAKKTGTPYKVEEMSFDDFFDLKKLTTQTSFNYYRDSSGDIVKMNDACVFRVEKNSPDIFFYKTSFSQTDYKSVSIRQRNTRTTAAFDSFETANLECAYQDVIPIPKKKFDDLMDLLKSNAIKKCHSHFYNSLKYAKD</sequence>
<feature type="compositionally biased region" description="Basic residues" evidence="1">
    <location>
        <begin position="125"/>
        <end position="134"/>
    </location>
</feature>
<accession>A0A9N9SBM8</accession>
<dbReference type="PANTHER" id="PTHR10773:SF19">
    <property type="match status" value="1"/>
</dbReference>
<name>A0A9N9SBM8_PHACE</name>
<dbReference type="InterPro" id="IPR057191">
    <property type="entry name" value="DUF7869"/>
</dbReference>
<proteinExistence type="predicted"/>
<dbReference type="EMBL" id="OU896707">
    <property type="protein sequence ID" value="CAG9813604.1"/>
    <property type="molecule type" value="Genomic_DNA"/>
</dbReference>
<dbReference type="PANTHER" id="PTHR10773">
    <property type="entry name" value="DNA-DIRECTED RNA POLYMERASES I, II, AND III SUBUNIT RPABC2"/>
    <property type="match status" value="1"/>
</dbReference>
<feature type="compositionally biased region" description="Acidic residues" evidence="1">
    <location>
        <begin position="110"/>
        <end position="122"/>
    </location>
</feature>
<dbReference type="Pfam" id="PF25273">
    <property type="entry name" value="DUF7869"/>
    <property type="match status" value="1"/>
</dbReference>
<organism evidence="3 4">
    <name type="scientific">Phaedon cochleariae</name>
    <name type="common">Mustard beetle</name>
    <dbReference type="NCBI Taxonomy" id="80249"/>
    <lineage>
        <taxon>Eukaryota</taxon>
        <taxon>Metazoa</taxon>
        <taxon>Ecdysozoa</taxon>
        <taxon>Arthropoda</taxon>
        <taxon>Hexapoda</taxon>
        <taxon>Insecta</taxon>
        <taxon>Pterygota</taxon>
        <taxon>Neoptera</taxon>
        <taxon>Endopterygota</taxon>
        <taxon>Coleoptera</taxon>
        <taxon>Polyphaga</taxon>
        <taxon>Cucujiformia</taxon>
        <taxon>Chrysomeloidea</taxon>
        <taxon>Chrysomelidae</taxon>
        <taxon>Chrysomelinae</taxon>
        <taxon>Chrysomelini</taxon>
        <taxon>Phaedon</taxon>
    </lineage>
</organism>
<evidence type="ECO:0000313" key="4">
    <source>
        <dbReference type="Proteomes" id="UP001153737"/>
    </source>
</evidence>
<protein>
    <recommendedName>
        <fullName evidence="2">DUF7869 domain-containing protein</fullName>
    </recommendedName>
</protein>